<reference evidence="1 2" key="2">
    <citation type="journal article" date="2018" name="New Phytol.">
        <title>High intraspecific genome diversity in the model arbuscular mycorrhizal symbiont Rhizophagus irregularis.</title>
        <authorList>
            <person name="Chen E.C.H."/>
            <person name="Morin E."/>
            <person name="Beaudet D."/>
            <person name="Noel J."/>
            <person name="Yildirir G."/>
            <person name="Ndikumana S."/>
            <person name="Charron P."/>
            <person name="St-Onge C."/>
            <person name="Giorgi J."/>
            <person name="Kruger M."/>
            <person name="Marton T."/>
            <person name="Ropars J."/>
            <person name="Grigoriev I.V."/>
            <person name="Hainaut M."/>
            <person name="Henrissat B."/>
            <person name="Roux C."/>
            <person name="Martin F."/>
            <person name="Corradi N."/>
        </authorList>
    </citation>
    <scope>NUCLEOTIDE SEQUENCE [LARGE SCALE GENOMIC DNA]</scope>
    <source>
        <strain evidence="1 2">DAOM 197198</strain>
    </source>
</reference>
<protein>
    <submittedName>
        <fullName evidence="1">Uncharacterized protein</fullName>
    </submittedName>
</protein>
<proteinExistence type="predicted"/>
<dbReference type="VEuPathDB" id="FungiDB:RhiirFUN_001259"/>
<organism evidence="1 2">
    <name type="scientific">Rhizophagus irregularis (strain DAOM 181602 / DAOM 197198 / MUCL 43194)</name>
    <name type="common">Arbuscular mycorrhizal fungus</name>
    <name type="synonym">Glomus intraradices</name>
    <dbReference type="NCBI Taxonomy" id="747089"/>
    <lineage>
        <taxon>Eukaryota</taxon>
        <taxon>Fungi</taxon>
        <taxon>Fungi incertae sedis</taxon>
        <taxon>Mucoromycota</taxon>
        <taxon>Glomeromycotina</taxon>
        <taxon>Glomeromycetes</taxon>
        <taxon>Glomerales</taxon>
        <taxon>Glomeraceae</taxon>
        <taxon>Rhizophagus</taxon>
    </lineage>
</organism>
<sequence>MSIVRKCVKDHLWSATLNCVENSKTWCPWFAVEKRPGLSTEYVNSTIPMLWRCGKGHEWATTLYRIKNMGRCHNNILADFLKIHSQGLELDIYYLQYGFAIELVRIISFDMAVYLENACKYVGADNLHREKAIMDVLKLHIFHNQRYSQAIKPLQYSIVPYESQEYFTPSHYNETFSEEIKINPSFESYLVSDIEDFFQRRGKSLVDVFVDNIILLNINSSEMWA</sequence>
<reference evidence="1 2" key="1">
    <citation type="journal article" date="2013" name="Proc. Natl. Acad. Sci. U.S.A.">
        <title>Genome of an arbuscular mycorrhizal fungus provides insight into the oldest plant symbiosis.</title>
        <authorList>
            <person name="Tisserant E."/>
            <person name="Malbreil M."/>
            <person name="Kuo A."/>
            <person name="Kohler A."/>
            <person name="Symeonidi A."/>
            <person name="Balestrini R."/>
            <person name="Charron P."/>
            <person name="Duensing N."/>
            <person name="Frei Dit Frey N."/>
            <person name="Gianinazzi-Pearson V."/>
            <person name="Gilbert L.B."/>
            <person name="Handa Y."/>
            <person name="Herr J.R."/>
            <person name="Hijri M."/>
            <person name="Koul R."/>
            <person name="Kawaguchi M."/>
            <person name="Krajinski F."/>
            <person name="Lammers P.J."/>
            <person name="Masclaux F.G."/>
            <person name="Murat C."/>
            <person name="Morin E."/>
            <person name="Ndikumana S."/>
            <person name="Pagni M."/>
            <person name="Petitpierre D."/>
            <person name="Requena N."/>
            <person name="Rosikiewicz P."/>
            <person name="Riley R."/>
            <person name="Saito K."/>
            <person name="San Clemente H."/>
            <person name="Shapiro H."/>
            <person name="van Tuinen D."/>
            <person name="Becard G."/>
            <person name="Bonfante P."/>
            <person name="Paszkowski U."/>
            <person name="Shachar-Hill Y.Y."/>
            <person name="Tuskan G.A."/>
            <person name="Young P.W."/>
            <person name="Sanders I.R."/>
            <person name="Henrissat B."/>
            <person name="Rensing S.A."/>
            <person name="Grigoriev I.V."/>
            <person name="Corradi N."/>
            <person name="Roux C."/>
            <person name="Martin F."/>
        </authorList>
    </citation>
    <scope>NUCLEOTIDE SEQUENCE [LARGE SCALE GENOMIC DNA]</scope>
    <source>
        <strain evidence="1 2">DAOM 197198</strain>
    </source>
</reference>
<name>A0A2P4PM69_RHIID</name>
<keyword evidence="2" id="KW-1185">Reference proteome</keyword>
<evidence type="ECO:0000313" key="1">
    <source>
        <dbReference type="EMBL" id="POG66457.1"/>
    </source>
</evidence>
<gene>
    <name evidence="1" type="ORF">GLOIN_2v1780499</name>
</gene>
<dbReference type="AlphaFoldDB" id="A0A2P4PM69"/>
<accession>A0A2P4PM69</accession>
<dbReference type="EMBL" id="AUPC02000190">
    <property type="protein sequence ID" value="POG66457.1"/>
    <property type="molecule type" value="Genomic_DNA"/>
</dbReference>
<evidence type="ECO:0000313" key="2">
    <source>
        <dbReference type="Proteomes" id="UP000018888"/>
    </source>
</evidence>
<comment type="caution">
    <text evidence="1">The sequence shown here is derived from an EMBL/GenBank/DDBJ whole genome shotgun (WGS) entry which is preliminary data.</text>
</comment>
<dbReference type="Proteomes" id="UP000018888">
    <property type="component" value="Unassembled WGS sequence"/>
</dbReference>